<proteinExistence type="predicted"/>
<dbReference type="Proteomes" id="UP000695562">
    <property type="component" value="Unassembled WGS sequence"/>
</dbReference>
<sequence length="741" mass="87506">MLEKSINDFQLYDLLNTKNLDLIKQKLNNFKQLSTIDQSSNRNDSTTHYSDWLDLPMGKKLNIDCFDQYTAEQLDDLLDQLYTLFPNSLGKELPLEISERYGLSMQRLQIFNRENPDLHYSIHSKFSDDIVLPTLLKEKRIFINGNYRALLDDKLFLKHKDLYREFVVGWDDQEFTQSLIEVIDQSPEYEQLFKWILTHHERFNWDLFRKNYLYYVATVKHSKLYDIEVHASEEPTCFFLKNIKYAFKTTQLLDFYMTSYSSELLACEQYEIDSVEVLDHFLTKYCSNTNNPFCSKKKRMFVHTNSSNLQLIKMLTENKIQFFGQHIYDTQENIEYLSKNNPKILLDYNYRLFKDTSSSIQEKAKLWSELLKDNYKPEIFNLGNDKIKDIYTLSMALSEYTLDEKVYQPVWNRAIKEGNLDYIKHHLTRFPNVLISDITTCYELGHLELFEYLMQFRISKGYSVAGAFIKLLPLACAKLDVENVKKFFEATLSDQAVSIENISLNFLNSYYYLSMASNEQEKQSAWEIINYFKKFYIEFNCPPLKEPNHCGHELKPVYYYIIHQDYQFFKSNPIEINGKTFTYLDALLYSIHRGDLADIKNILSNLSADERKELSEKMESIIFGLLSSKSSCLKVFLYLVQEFPQCIDESSLTEISIIAVETNNHQLIDILLHRFNIRLIQPKSPQHDTEIMELNYLNLVKASKTIKDCTYQFPNIHVSSPQVLEKHQKKQSRKSILTLIK</sequence>
<gene>
    <name evidence="1" type="ORF">CYY_003881</name>
</gene>
<comment type="caution">
    <text evidence="1">The sequence shown here is derived from an EMBL/GenBank/DDBJ whole genome shotgun (WGS) entry which is preliminary data.</text>
</comment>
<keyword evidence="2" id="KW-1185">Reference proteome</keyword>
<accession>A0A8J4PYE5</accession>
<organism evidence="1 2">
    <name type="scientific">Polysphondylium violaceum</name>
    <dbReference type="NCBI Taxonomy" id="133409"/>
    <lineage>
        <taxon>Eukaryota</taxon>
        <taxon>Amoebozoa</taxon>
        <taxon>Evosea</taxon>
        <taxon>Eumycetozoa</taxon>
        <taxon>Dictyostelia</taxon>
        <taxon>Dictyosteliales</taxon>
        <taxon>Dictyosteliaceae</taxon>
        <taxon>Polysphondylium</taxon>
    </lineage>
</organism>
<reference evidence="1" key="1">
    <citation type="submission" date="2020-01" db="EMBL/GenBank/DDBJ databases">
        <title>Development of genomics and gene disruption for Polysphondylium violaceum indicates a role for the polyketide synthase stlB in stalk morphogenesis.</title>
        <authorList>
            <person name="Narita B."/>
            <person name="Kawabe Y."/>
            <person name="Kin K."/>
            <person name="Saito T."/>
            <person name="Gibbs R."/>
            <person name="Kuspa A."/>
            <person name="Muzny D."/>
            <person name="Queller D."/>
            <person name="Richards S."/>
            <person name="Strassman J."/>
            <person name="Sucgang R."/>
            <person name="Worley K."/>
            <person name="Schaap P."/>
        </authorList>
    </citation>
    <scope>NUCLEOTIDE SEQUENCE</scope>
    <source>
        <strain evidence="1">QSvi11</strain>
    </source>
</reference>
<evidence type="ECO:0000313" key="2">
    <source>
        <dbReference type="Proteomes" id="UP000695562"/>
    </source>
</evidence>
<evidence type="ECO:0000313" key="1">
    <source>
        <dbReference type="EMBL" id="KAF2074817.1"/>
    </source>
</evidence>
<protein>
    <submittedName>
        <fullName evidence="1">Uncharacterized protein</fullName>
    </submittedName>
</protein>
<dbReference type="AlphaFoldDB" id="A0A8J4PYE5"/>
<name>A0A8J4PYE5_9MYCE</name>
<dbReference type="EMBL" id="AJWJ01000128">
    <property type="protein sequence ID" value="KAF2074817.1"/>
    <property type="molecule type" value="Genomic_DNA"/>
</dbReference>